<dbReference type="InterPro" id="IPR043131">
    <property type="entry name" value="BCAT-like_N"/>
</dbReference>
<evidence type="ECO:0000256" key="19">
    <source>
        <dbReference type="RuleBase" id="RU004519"/>
    </source>
</evidence>
<dbReference type="GO" id="GO:0009097">
    <property type="term" value="P:isoleucine biosynthetic process"/>
    <property type="evidence" value="ECO:0007669"/>
    <property type="project" value="UniProtKB-UniPathway"/>
</dbReference>
<dbReference type="UniPathway" id="UPA00047">
    <property type="reaction ID" value="UER00058"/>
</dbReference>
<comment type="pathway">
    <text evidence="5 19">Amino-acid biosynthesis; L-leucine biosynthesis; L-leucine from 3-methyl-2-oxobutanoate: step 4/4.</text>
</comment>
<proteinExistence type="inferred from homology"/>
<evidence type="ECO:0000256" key="8">
    <source>
        <dbReference type="ARBA" id="ARBA00022605"/>
    </source>
</evidence>
<comment type="cofactor">
    <cofactor evidence="1 17">
        <name>pyridoxal 5'-phosphate</name>
        <dbReference type="ChEBI" id="CHEBI:597326"/>
    </cofactor>
</comment>
<dbReference type="InterPro" id="IPR043132">
    <property type="entry name" value="BCAT-like_C"/>
</dbReference>
<accession>A0A2A2ADL0</accession>
<dbReference type="PANTHER" id="PTHR11825:SF44">
    <property type="entry name" value="BRANCHED-CHAIN-AMINO-ACID AMINOTRANSFERASE"/>
    <property type="match status" value="1"/>
</dbReference>
<evidence type="ECO:0000256" key="18">
    <source>
        <dbReference type="RuleBase" id="RU004517"/>
    </source>
</evidence>
<comment type="catalytic activity">
    <reaction evidence="12 18">
        <text>L-valine + 2-oxoglutarate = 3-methyl-2-oxobutanoate + L-glutamate</text>
        <dbReference type="Rhea" id="RHEA:24813"/>
        <dbReference type="ChEBI" id="CHEBI:11851"/>
        <dbReference type="ChEBI" id="CHEBI:16810"/>
        <dbReference type="ChEBI" id="CHEBI:29985"/>
        <dbReference type="ChEBI" id="CHEBI:57762"/>
        <dbReference type="EC" id="2.6.1.42"/>
    </reaction>
</comment>
<dbReference type="GO" id="GO:0052656">
    <property type="term" value="F:L-isoleucine-2-oxoglutarate transaminase activity"/>
    <property type="evidence" value="ECO:0007669"/>
    <property type="project" value="RHEA"/>
</dbReference>
<evidence type="ECO:0000256" key="3">
    <source>
        <dbReference type="ARBA" id="ARBA00004824"/>
    </source>
</evidence>
<evidence type="ECO:0000256" key="15">
    <source>
        <dbReference type="PIRSR" id="PIRSR006468-1"/>
    </source>
</evidence>
<dbReference type="EC" id="2.6.1.42" evidence="18"/>
<dbReference type="EMBL" id="NSJF01000001">
    <property type="protein sequence ID" value="PAT35906.1"/>
    <property type="molecule type" value="Genomic_DNA"/>
</dbReference>
<evidence type="ECO:0000313" key="21">
    <source>
        <dbReference type="Proteomes" id="UP000217999"/>
    </source>
</evidence>
<keyword evidence="9 18" id="KW-0808">Transferase</keyword>
<evidence type="ECO:0000256" key="10">
    <source>
        <dbReference type="ARBA" id="ARBA00022898"/>
    </source>
</evidence>
<protein>
    <recommendedName>
        <fullName evidence="18">Branched-chain-amino-acid aminotransferase</fullName>
        <ecNumber evidence="18">2.6.1.42</ecNumber>
    </recommendedName>
</protein>
<comment type="catalytic activity">
    <reaction evidence="14 18">
        <text>L-leucine + 2-oxoglutarate = 4-methyl-2-oxopentanoate + L-glutamate</text>
        <dbReference type="Rhea" id="RHEA:18321"/>
        <dbReference type="ChEBI" id="CHEBI:16810"/>
        <dbReference type="ChEBI" id="CHEBI:17865"/>
        <dbReference type="ChEBI" id="CHEBI:29985"/>
        <dbReference type="ChEBI" id="CHEBI:57427"/>
        <dbReference type="EC" id="2.6.1.42"/>
    </reaction>
</comment>
<dbReference type="GO" id="GO:0052654">
    <property type="term" value="F:L-leucine-2-oxoglutarate transaminase activity"/>
    <property type="evidence" value="ECO:0007669"/>
    <property type="project" value="RHEA"/>
</dbReference>
<dbReference type="Pfam" id="PF01063">
    <property type="entry name" value="Aminotran_4"/>
    <property type="match status" value="1"/>
</dbReference>
<evidence type="ECO:0000256" key="4">
    <source>
        <dbReference type="ARBA" id="ARBA00004931"/>
    </source>
</evidence>
<name>A0A2A2ADL0_9BURK</name>
<dbReference type="UniPathway" id="UPA00048">
    <property type="reaction ID" value="UER00073"/>
</dbReference>
<dbReference type="Gene3D" id="3.30.470.10">
    <property type="match status" value="1"/>
</dbReference>
<evidence type="ECO:0000256" key="1">
    <source>
        <dbReference type="ARBA" id="ARBA00001933"/>
    </source>
</evidence>
<comment type="similarity">
    <text evidence="6 16">Belongs to the class-IV pyridoxal-phosphate-dependent aminotransferase family.</text>
</comment>
<organism evidence="20 21">
    <name type="scientific">Vandammella animalimorsus</name>
    <dbReference type="NCBI Taxonomy" id="2029117"/>
    <lineage>
        <taxon>Bacteria</taxon>
        <taxon>Pseudomonadati</taxon>
        <taxon>Pseudomonadota</taxon>
        <taxon>Betaproteobacteria</taxon>
        <taxon>Burkholderiales</taxon>
        <taxon>Comamonadaceae</taxon>
        <taxon>Vandammella</taxon>
    </lineage>
</organism>
<keyword evidence="8 18" id="KW-0028">Amino-acid biosynthesis</keyword>
<dbReference type="GO" id="GO:0009099">
    <property type="term" value="P:L-valine biosynthetic process"/>
    <property type="evidence" value="ECO:0007669"/>
    <property type="project" value="UniProtKB-UniPathway"/>
</dbReference>
<evidence type="ECO:0000256" key="6">
    <source>
        <dbReference type="ARBA" id="ARBA00009320"/>
    </source>
</evidence>
<sequence>MSHALKFEVLPSDTPTPAAEREAILAKGSFGTAFTDHMATIEWSKDRGWHDARIRKRAPFSIDPAASVLHYGQEIFEGMKAYRGEGDRITLFRPDENARRFNASAQRMAMPTLPEAVFLEAVEALVRIDKDWIPGGNGSLYLRPFMFASEPFLGVRPAHQFTFCVIASPVGDYFKNGPKPVKVWVSQQYTRAAEGGTGAAKCGGNYAASLIAQAQAQQNGCEQVVFLDAAEHRWIEELGGMNIFFVRKDGSLFTTPLGTILPGITRASLIELARSQGIDVQERKYAFDEWRADVESGNVTEVFACGTAAVVASIGEVQFEGGSFSIGNGESGPVTSALREQLLGLQRGKLPDTRGWVRTLA</sequence>
<dbReference type="InterPro" id="IPR018300">
    <property type="entry name" value="Aminotrans_IV_CS"/>
</dbReference>
<comment type="caution">
    <text evidence="20">The sequence shown here is derived from an EMBL/GenBank/DDBJ whole genome shotgun (WGS) entry which is preliminary data.</text>
</comment>
<dbReference type="NCBIfam" id="NF009897">
    <property type="entry name" value="PRK13357.1"/>
    <property type="match status" value="1"/>
</dbReference>
<evidence type="ECO:0000256" key="16">
    <source>
        <dbReference type="RuleBase" id="RU004106"/>
    </source>
</evidence>
<comment type="pathway">
    <text evidence="4 19">Amino-acid biosynthesis; L-valine biosynthesis; L-valine from pyruvate: step 4/4.</text>
</comment>
<dbReference type="NCBIfam" id="TIGR01123">
    <property type="entry name" value="ilvE_II"/>
    <property type="match status" value="1"/>
</dbReference>
<dbReference type="RefSeq" id="WP_095548769.1">
    <property type="nucleotide sequence ID" value="NZ_NSJF01000001.1"/>
</dbReference>
<evidence type="ECO:0000256" key="14">
    <source>
        <dbReference type="ARBA" id="ARBA00049229"/>
    </source>
</evidence>
<gene>
    <name evidence="20" type="ORF">CK620_01200</name>
</gene>
<keyword evidence="11 18" id="KW-0100">Branched-chain amino acid biosynthesis</keyword>
<dbReference type="AlphaFoldDB" id="A0A2A2ADL0"/>
<dbReference type="InterPro" id="IPR005786">
    <property type="entry name" value="B_amino_transII"/>
</dbReference>
<dbReference type="PIRSF" id="PIRSF006468">
    <property type="entry name" value="BCAT1"/>
    <property type="match status" value="1"/>
</dbReference>
<dbReference type="SUPFAM" id="SSF56752">
    <property type="entry name" value="D-aminoacid aminotransferase-like PLP-dependent enzymes"/>
    <property type="match status" value="1"/>
</dbReference>
<dbReference type="InterPro" id="IPR033939">
    <property type="entry name" value="BCAT_family"/>
</dbReference>
<dbReference type="PROSITE" id="PS00770">
    <property type="entry name" value="AA_TRANSFER_CLASS_4"/>
    <property type="match status" value="1"/>
</dbReference>
<evidence type="ECO:0000256" key="9">
    <source>
        <dbReference type="ARBA" id="ARBA00022679"/>
    </source>
</evidence>
<evidence type="ECO:0000256" key="12">
    <source>
        <dbReference type="ARBA" id="ARBA00048212"/>
    </source>
</evidence>
<dbReference type="PANTHER" id="PTHR11825">
    <property type="entry name" value="SUBGROUP IIII AMINOTRANSFERASE"/>
    <property type="match status" value="1"/>
</dbReference>
<keyword evidence="10 17" id="KW-0663">Pyridoxal phosphate</keyword>
<comment type="function">
    <text evidence="2">Acts on leucine, isoleucine and valine.</text>
</comment>
<evidence type="ECO:0000256" key="13">
    <source>
        <dbReference type="ARBA" id="ARBA00048798"/>
    </source>
</evidence>
<dbReference type="CDD" id="cd01557">
    <property type="entry name" value="BCAT_beta_family"/>
    <property type="match status" value="1"/>
</dbReference>
<dbReference type="InterPro" id="IPR001544">
    <property type="entry name" value="Aminotrans_IV"/>
</dbReference>
<evidence type="ECO:0000256" key="5">
    <source>
        <dbReference type="ARBA" id="ARBA00005072"/>
    </source>
</evidence>
<feature type="modified residue" description="N6-(pyridoxal phosphate)lysine" evidence="15">
    <location>
        <position position="201"/>
    </location>
</feature>
<keyword evidence="7 18" id="KW-0032">Aminotransferase</keyword>
<dbReference type="Gene3D" id="3.20.10.10">
    <property type="entry name" value="D-amino Acid Aminotransferase, subunit A, domain 2"/>
    <property type="match status" value="1"/>
</dbReference>
<evidence type="ECO:0000256" key="7">
    <source>
        <dbReference type="ARBA" id="ARBA00022576"/>
    </source>
</evidence>
<evidence type="ECO:0000256" key="11">
    <source>
        <dbReference type="ARBA" id="ARBA00023304"/>
    </source>
</evidence>
<dbReference type="GO" id="GO:0009098">
    <property type="term" value="P:L-leucine biosynthetic process"/>
    <property type="evidence" value="ECO:0007669"/>
    <property type="project" value="UniProtKB-UniPathway"/>
</dbReference>
<dbReference type="InterPro" id="IPR036038">
    <property type="entry name" value="Aminotransferase-like"/>
</dbReference>
<evidence type="ECO:0000256" key="2">
    <source>
        <dbReference type="ARBA" id="ARBA00003109"/>
    </source>
</evidence>
<evidence type="ECO:0000313" key="20">
    <source>
        <dbReference type="EMBL" id="PAT35906.1"/>
    </source>
</evidence>
<dbReference type="GO" id="GO:0052655">
    <property type="term" value="F:L-valine-2-oxoglutarate transaminase activity"/>
    <property type="evidence" value="ECO:0007669"/>
    <property type="project" value="RHEA"/>
</dbReference>
<dbReference type="Proteomes" id="UP000217999">
    <property type="component" value="Unassembled WGS sequence"/>
</dbReference>
<dbReference type="UniPathway" id="UPA00049">
    <property type="reaction ID" value="UER00062"/>
</dbReference>
<evidence type="ECO:0000256" key="17">
    <source>
        <dbReference type="RuleBase" id="RU004516"/>
    </source>
</evidence>
<comment type="pathway">
    <text evidence="3 19">Amino-acid biosynthesis; L-isoleucine biosynthesis; L-isoleucine from 2-oxobutanoate: step 4/4.</text>
</comment>
<reference evidence="20 21" key="1">
    <citation type="submission" date="2017-08" db="EMBL/GenBank/DDBJ databases">
        <title>WGS of Clinical strains of the CDC Group NO-1 linked to zoonotic infections in humans.</title>
        <authorList>
            <person name="Bernier A.-M."/>
            <person name="Bernard K."/>
        </authorList>
    </citation>
    <scope>NUCLEOTIDE SEQUENCE [LARGE SCALE GENOMIC DNA]</scope>
    <source>
        <strain evidence="20 21">NML03-0146</strain>
    </source>
</reference>
<comment type="catalytic activity">
    <reaction evidence="13 18">
        <text>L-isoleucine + 2-oxoglutarate = (S)-3-methyl-2-oxopentanoate + L-glutamate</text>
        <dbReference type="Rhea" id="RHEA:24801"/>
        <dbReference type="ChEBI" id="CHEBI:16810"/>
        <dbReference type="ChEBI" id="CHEBI:29985"/>
        <dbReference type="ChEBI" id="CHEBI:35146"/>
        <dbReference type="ChEBI" id="CHEBI:58045"/>
        <dbReference type="EC" id="2.6.1.42"/>
    </reaction>
</comment>